<reference evidence="2" key="1">
    <citation type="journal article" date="2022" name="Mol. Ecol. Resour.">
        <title>The genomes of chicory, endive, great burdock and yacon provide insights into Asteraceae palaeo-polyploidization history and plant inulin production.</title>
        <authorList>
            <person name="Fan W."/>
            <person name="Wang S."/>
            <person name="Wang H."/>
            <person name="Wang A."/>
            <person name="Jiang F."/>
            <person name="Liu H."/>
            <person name="Zhao H."/>
            <person name="Xu D."/>
            <person name="Zhang Y."/>
        </authorList>
    </citation>
    <scope>NUCLEOTIDE SEQUENCE [LARGE SCALE GENOMIC DNA]</scope>
    <source>
        <strain evidence="2">cv. Niubang</strain>
    </source>
</reference>
<sequence>MGSKTFLLLTLAFAVVLLVTSEVAASSRHLASDDGEVVEDGKYGGELHGRYNVEGLGGYKYNNGEGQVAGDKSDDDNGDDQDGGGSIQAARCRHRCCHYNHKGWCTRCCHYAEAVAYEQTRN</sequence>
<comment type="caution">
    <text evidence="1">The sequence shown here is derived from an EMBL/GenBank/DDBJ whole genome shotgun (WGS) entry which is preliminary data.</text>
</comment>
<reference evidence="1 2" key="2">
    <citation type="journal article" date="2022" name="Mol. Ecol. Resour.">
        <title>The genomes of chicory, endive, great burdock and yacon provide insights into Asteraceae paleo-polyploidization history and plant inulin production.</title>
        <authorList>
            <person name="Fan W."/>
            <person name="Wang S."/>
            <person name="Wang H."/>
            <person name="Wang A."/>
            <person name="Jiang F."/>
            <person name="Liu H."/>
            <person name="Zhao H."/>
            <person name="Xu D."/>
            <person name="Zhang Y."/>
        </authorList>
    </citation>
    <scope>NUCLEOTIDE SEQUENCE [LARGE SCALE GENOMIC DNA]</scope>
    <source>
        <strain evidence="2">cv. Niubang</strain>
    </source>
</reference>
<protein>
    <submittedName>
        <fullName evidence="1">Uncharacterized protein</fullName>
    </submittedName>
</protein>
<dbReference type="Proteomes" id="UP001055879">
    <property type="component" value="Linkage Group LG01"/>
</dbReference>
<gene>
    <name evidence="1" type="ORF">L6452_00697</name>
</gene>
<organism evidence="1 2">
    <name type="scientific">Arctium lappa</name>
    <name type="common">Greater burdock</name>
    <name type="synonym">Lappa major</name>
    <dbReference type="NCBI Taxonomy" id="4217"/>
    <lineage>
        <taxon>Eukaryota</taxon>
        <taxon>Viridiplantae</taxon>
        <taxon>Streptophyta</taxon>
        <taxon>Embryophyta</taxon>
        <taxon>Tracheophyta</taxon>
        <taxon>Spermatophyta</taxon>
        <taxon>Magnoliopsida</taxon>
        <taxon>eudicotyledons</taxon>
        <taxon>Gunneridae</taxon>
        <taxon>Pentapetalae</taxon>
        <taxon>asterids</taxon>
        <taxon>campanulids</taxon>
        <taxon>Asterales</taxon>
        <taxon>Asteraceae</taxon>
        <taxon>Carduoideae</taxon>
        <taxon>Cardueae</taxon>
        <taxon>Arctiinae</taxon>
        <taxon>Arctium</taxon>
    </lineage>
</organism>
<dbReference type="EMBL" id="CM042047">
    <property type="protein sequence ID" value="KAI3769588.1"/>
    <property type="molecule type" value="Genomic_DNA"/>
</dbReference>
<name>A0ACB9FF88_ARCLA</name>
<accession>A0ACB9FF88</accession>
<keyword evidence="2" id="KW-1185">Reference proteome</keyword>
<evidence type="ECO:0000313" key="1">
    <source>
        <dbReference type="EMBL" id="KAI3769588.1"/>
    </source>
</evidence>
<proteinExistence type="predicted"/>
<evidence type="ECO:0000313" key="2">
    <source>
        <dbReference type="Proteomes" id="UP001055879"/>
    </source>
</evidence>